<evidence type="ECO:0000313" key="8">
    <source>
        <dbReference type="Proteomes" id="UP000001982"/>
    </source>
</evidence>
<dbReference type="EMBL" id="CP000302">
    <property type="protein sequence ID" value="ABE55943.1"/>
    <property type="molecule type" value="Genomic_DNA"/>
</dbReference>
<evidence type="ECO:0000256" key="4">
    <source>
        <dbReference type="ARBA" id="ARBA00022989"/>
    </source>
</evidence>
<feature type="transmembrane region" description="Helical" evidence="6">
    <location>
        <begin position="330"/>
        <end position="351"/>
    </location>
</feature>
<evidence type="ECO:0000313" key="7">
    <source>
        <dbReference type="EMBL" id="ABE55943.1"/>
    </source>
</evidence>
<dbReference type="PANTHER" id="PTHR30250:SF11">
    <property type="entry name" value="O-ANTIGEN TRANSPORTER-RELATED"/>
    <property type="match status" value="1"/>
</dbReference>
<reference evidence="7 8" key="1">
    <citation type="submission" date="2006-03" db="EMBL/GenBank/DDBJ databases">
        <title>Complete sequence of Shewanella denitrificans OS217.</title>
        <authorList>
            <consortium name="US DOE Joint Genome Institute"/>
            <person name="Copeland A."/>
            <person name="Lucas S."/>
            <person name="Lapidus A."/>
            <person name="Barry K."/>
            <person name="Detter J.C."/>
            <person name="Glavina del Rio T."/>
            <person name="Hammon N."/>
            <person name="Israni S."/>
            <person name="Dalin E."/>
            <person name="Tice H."/>
            <person name="Pitluck S."/>
            <person name="Brettin T."/>
            <person name="Bruce D."/>
            <person name="Han C."/>
            <person name="Tapia R."/>
            <person name="Gilna P."/>
            <person name="Kiss H."/>
            <person name="Schmutz J."/>
            <person name="Larimer F."/>
            <person name="Land M."/>
            <person name="Hauser L."/>
            <person name="Kyrpides N."/>
            <person name="Lykidis A."/>
            <person name="Richardson P."/>
        </authorList>
    </citation>
    <scope>NUCLEOTIDE SEQUENCE [LARGE SCALE GENOMIC DNA]</scope>
    <source>
        <strain evidence="8">OS217 / ATCC BAA-1090 / DSM 15013</strain>
    </source>
</reference>
<feature type="transmembrane region" description="Helical" evidence="6">
    <location>
        <begin position="148"/>
        <end position="170"/>
    </location>
</feature>
<dbReference type="Proteomes" id="UP000001982">
    <property type="component" value="Chromosome"/>
</dbReference>
<evidence type="ECO:0000256" key="1">
    <source>
        <dbReference type="ARBA" id="ARBA00004651"/>
    </source>
</evidence>
<feature type="transmembrane region" description="Helical" evidence="6">
    <location>
        <begin position="117"/>
        <end position="141"/>
    </location>
</feature>
<proteinExistence type="predicted"/>
<feature type="transmembrane region" description="Helical" evidence="6">
    <location>
        <begin position="218"/>
        <end position="235"/>
    </location>
</feature>
<name>Q12KT3_SHEDO</name>
<feature type="transmembrane region" description="Helical" evidence="6">
    <location>
        <begin position="443"/>
        <end position="461"/>
    </location>
</feature>
<dbReference type="PANTHER" id="PTHR30250">
    <property type="entry name" value="PST FAMILY PREDICTED COLANIC ACID TRANSPORTER"/>
    <property type="match status" value="1"/>
</dbReference>
<dbReference type="STRING" id="318161.Sden_2664"/>
<keyword evidence="5 6" id="KW-0472">Membrane</keyword>
<dbReference type="KEGG" id="sdn:Sden_2664"/>
<feature type="transmembrane region" description="Helical" evidence="6">
    <location>
        <begin position="176"/>
        <end position="197"/>
    </location>
</feature>
<dbReference type="AlphaFoldDB" id="Q12KT3"/>
<keyword evidence="3 6" id="KW-0812">Transmembrane</keyword>
<dbReference type="GO" id="GO:0005886">
    <property type="term" value="C:plasma membrane"/>
    <property type="evidence" value="ECO:0007669"/>
    <property type="project" value="UniProtKB-SubCell"/>
</dbReference>
<dbReference type="HOGENOM" id="CLU_022017_7_4_6"/>
<dbReference type="eggNOG" id="COG2244">
    <property type="taxonomic scope" value="Bacteria"/>
</dbReference>
<organism evidence="7 8">
    <name type="scientific">Shewanella denitrificans (strain OS217 / ATCC BAA-1090 / DSM 15013)</name>
    <dbReference type="NCBI Taxonomy" id="318161"/>
    <lineage>
        <taxon>Bacteria</taxon>
        <taxon>Pseudomonadati</taxon>
        <taxon>Pseudomonadota</taxon>
        <taxon>Gammaproteobacteria</taxon>
        <taxon>Alteromonadales</taxon>
        <taxon>Shewanellaceae</taxon>
        <taxon>Shewanella</taxon>
    </lineage>
</organism>
<feature type="transmembrane region" description="Helical" evidence="6">
    <location>
        <begin position="255"/>
        <end position="278"/>
    </location>
</feature>
<feature type="transmembrane region" description="Helical" evidence="6">
    <location>
        <begin position="419"/>
        <end position="437"/>
    </location>
</feature>
<feature type="transmembrane region" description="Helical" evidence="6">
    <location>
        <begin position="12"/>
        <end position="31"/>
    </location>
</feature>
<feature type="transmembrane region" description="Helical" evidence="6">
    <location>
        <begin position="386"/>
        <end position="407"/>
    </location>
</feature>
<keyword evidence="2" id="KW-1003">Cell membrane</keyword>
<sequence>MNKNNFKVSSILYTLGSIFSASISFIFLPVFMSEFSVSQYGTYSLILICSSIGAAVFYLGVTSALNRSYFDYPEHQDRMNCFYTTLVLLAFGGGLQIILGYIFADFISILIFDNVTWAQGVFYALITASFGFINFAFLTYFRLKNEPYLFLFFSILSVFGNIVGIYYFVIFEGMGVIGALIGPLVSQVIIFIVFFLFHYRLFFQSKFMRKEAVLQLNYGFYTVLSSLGGLTILWADQFFINKYLSINDVGVYSLSVKLAGIITVIFTTPFIQVFNPIVMEQRESNGVKVLISKTYESYVLIGLFLSILISFAAEEFVYLFGKHAGYAESIIYIFPLMLSVCIYGLVNVVSIGLSFKRKLGRQTLVYFAFSLVNIILNVFLIPAFGIWGAILSTFVTYFLITVSLGIVSNHLYKVKYSPAITWFVIVSSVLFFFINSQFVGSDIVYRMSYKCIVFLLIIFYVEHKFKLIEKIAHNFLKSKSNKGAT</sequence>
<gene>
    <name evidence="7" type="ordered locus">Sden_2664</name>
</gene>
<evidence type="ECO:0000256" key="3">
    <source>
        <dbReference type="ARBA" id="ARBA00022692"/>
    </source>
</evidence>
<feature type="transmembrane region" description="Helical" evidence="6">
    <location>
        <begin position="43"/>
        <end position="65"/>
    </location>
</feature>
<evidence type="ECO:0000256" key="2">
    <source>
        <dbReference type="ARBA" id="ARBA00022475"/>
    </source>
</evidence>
<comment type="subcellular location">
    <subcellularLocation>
        <location evidence="1">Cell membrane</location>
        <topology evidence="1">Multi-pass membrane protein</topology>
    </subcellularLocation>
</comment>
<dbReference type="Pfam" id="PF13440">
    <property type="entry name" value="Polysacc_synt_3"/>
    <property type="match status" value="1"/>
</dbReference>
<accession>Q12KT3</accession>
<evidence type="ECO:0000256" key="5">
    <source>
        <dbReference type="ARBA" id="ARBA00023136"/>
    </source>
</evidence>
<evidence type="ECO:0000256" key="6">
    <source>
        <dbReference type="SAM" id="Phobius"/>
    </source>
</evidence>
<protein>
    <submittedName>
        <fullName evidence="7">Uncharacterized protein</fullName>
    </submittedName>
</protein>
<dbReference type="InterPro" id="IPR050833">
    <property type="entry name" value="Poly_Biosynth_Transport"/>
</dbReference>
<feature type="transmembrane region" description="Helical" evidence="6">
    <location>
        <begin position="86"/>
        <end position="111"/>
    </location>
</feature>
<feature type="transmembrane region" description="Helical" evidence="6">
    <location>
        <begin position="298"/>
        <end position="318"/>
    </location>
</feature>
<dbReference type="OrthoDB" id="9815248at2"/>
<keyword evidence="8" id="KW-1185">Reference proteome</keyword>
<keyword evidence="4 6" id="KW-1133">Transmembrane helix</keyword>
<feature type="transmembrane region" description="Helical" evidence="6">
    <location>
        <begin position="363"/>
        <end position="380"/>
    </location>
</feature>